<dbReference type="Gene3D" id="3.90.1150.10">
    <property type="entry name" value="Aspartate Aminotransferase, domain 1"/>
    <property type="match status" value="1"/>
</dbReference>
<dbReference type="SUPFAM" id="SSF53383">
    <property type="entry name" value="PLP-dependent transferases"/>
    <property type="match status" value="1"/>
</dbReference>
<dbReference type="AlphaFoldDB" id="A0A3B0VVH2"/>
<proteinExistence type="inferred from homology"/>
<evidence type="ECO:0000256" key="2">
    <source>
        <dbReference type="ARBA" id="ARBA00037999"/>
    </source>
</evidence>
<dbReference type="InterPro" id="IPR015422">
    <property type="entry name" value="PyrdxlP-dep_Trfase_small"/>
</dbReference>
<dbReference type="CDD" id="cd00616">
    <property type="entry name" value="AHBA_syn"/>
    <property type="match status" value="1"/>
</dbReference>
<reference evidence="3" key="1">
    <citation type="submission" date="2018-06" db="EMBL/GenBank/DDBJ databases">
        <authorList>
            <person name="Zhirakovskaya E."/>
        </authorList>
    </citation>
    <scope>NUCLEOTIDE SEQUENCE</scope>
</reference>
<keyword evidence="1" id="KW-0663">Pyridoxal phosphate</keyword>
<dbReference type="GO" id="GO:0000271">
    <property type="term" value="P:polysaccharide biosynthetic process"/>
    <property type="evidence" value="ECO:0007669"/>
    <property type="project" value="TreeGrafter"/>
</dbReference>
<dbReference type="Pfam" id="PF01041">
    <property type="entry name" value="DegT_DnrJ_EryC1"/>
    <property type="match status" value="1"/>
</dbReference>
<sequence>MRVPLLDLKEQLKPLRAEMLAGITELIDSTAYILGERVEALEAGVAEYCGTRHGVGVSSGTDALLAALMALDVGPGDFVLTTPYTFIATIGSILRLGARPLFADIEPLSYNISPVAMREVLNNPRWQGRIKAVMPVHLYGQCADMTAITALARQYDIPIVEDAAQAIGAVCPLNIDGRTVWRRAGSMGRAGCFSFFPSKNLGGIGDGGMITVDDDDLAALIRVIRVHGGSSSYFHAVLGGNFRIDPIQAAALNVKLPHLPDWHKARRQNAALYCELLAECGLSADEITPPTAVYAEAAALGGEAATDYHVYNQFVIRCRQRDELRDYLLAHDVGCAVYYPVPMHKQACVADMGLNDLRMPVAELAAAETLALPVYPELSRDMIHFVVENIYNFYRKAR</sequence>
<dbReference type="PANTHER" id="PTHR30244:SF36">
    <property type="entry name" value="3-OXO-GLUCOSE-6-PHOSPHATE:GLUTAMATE AMINOTRANSFERASE"/>
    <property type="match status" value="1"/>
</dbReference>
<dbReference type="Gene3D" id="3.40.640.10">
    <property type="entry name" value="Type I PLP-dependent aspartate aminotransferase-like (Major domain)"/>
    <property type="match status" value="1"/>
</dbReference>
<protein>
    <submittedName>
        <fullName evidence="3">Pleiotropic regulatory protein</fullName>
    </submittedName>
</protein>
<evidence type="ECO:0000256" key="1">
    <source>
        <dbReference type="ARBA" id="ARBA00022898"/>
    </source>
</evidence>
<dbReference type="GO" id="GO:0008483">
    <property type="term" value="F:transaminase activity"/>
    <property type="evidence" value="ECO:0007669"/>
    <property type="project" value="TreeGrafter"/>
</dbReference>
<name>A0A3B0VVH2_9ZZZZ</name>
<dbReference type="GO" id="GO:0030170">
    <property type="term" value="F:pyridoxal phosphate binding"/>
    <property type="evidence" value="ECO:0007669"/>
    <property type="project" value="TreeGrafter"/>
</dbReference>
<comment type="similarity">
    <text evidence="2">Belongs to the DegT/DnrJ/EryC1 family.</text>
</comment>
<dbReference type="PANTHER" id="PTHR30244">
    <property type="entry name" value="TRANSAMINASE"/>
    <property type="match status" value="1"/>
</dbReference>
<dbReference type="InterPro" id="IPR015421">
    <property type="entry name" value="PyrdxlP-dep_Trfase_major"/>
</dbReference>
<evidence type="ECO:0000313" key="3">
    <source>
        <dbReference type="EMBL" id="VAW42457.1"/>
    </source>
</evidence>
<organism evidence="3">
    <name type="scientific">hydrothermal vent metagenome</name>
    <dbReference type="NCBI Taxonomy" id="652676"/>
    <lineage>
        <taxon>unclassified sequences</taxon>
        <taxon>metagenomes</taxon>
        <taxon>ecological metagenomes</taxon>
    </lineage>
</organism>
<accession>A0A3B0VVH2</accession>
<dbReference type="PIRSF" id="PIRSF000390">
    <property type="entry name" value="PLP_StrS"/>
    <property type="match status" value="1"/>
</dbReference>
<dbReference type="EMBL" id="UOEX01000445">
    <property type="protein sequence ID" value="VAW42457.1"/>
    <property type="molecule type" value="Genomic_DNA"/>
</dbReference>
<gene>
    <name evidence="3" type="ORF">MNBD_DELTA03-734</name>
</gene>
<dbReference type="InterPro" id="IPR000653">
    <property type="entry name" value="DegT/StrS_aminotransferase"/>
</dbReference>
<dbReference type="InterPro" id="IPR015424">
    <property type="entry name" value="PyrdxlP-dep_Trfase"/>
</dbReference>